<evidence type="ECO:0000256" key="1">
    <source>
        <dbReference type="SAM" id="Phobius"/>
    </source>
</evidence>
<dbReference type="AlphaFoldDB" id="A0A7R9ZDJ6"/>
<protein>
    <recommendedName>
        <fullName evidence="3">Sulfotransferase domain-containing protein</fullName>
    </recommendedName>
</protein>
<feature type="transmembrane region" description="Helical" evidence="1">
    <location>
        <begin position="6"/>
        <end position="24"/>
    </location>
</feature>
<dbReference type="EMBL" id="HBED01034231">
    <property type="protein sequence ID" value="CAD8318363.1"/>
    <property type="molecule type" value="Transcribed_RNA"/>
</dbReference>
<keyword evidence="1" id="KW-0812">Transmembrane</keyword>
<name>A0A7R9ZDJ6_9STRA</name>
<accession>A0A7R9ZDJ6</accession>
<gene>
    <name evidence="2" type="ORF">TDUB1175_LOCUS17158</name>
</gene>
<reference evidence="2" key="1">
    <citation type="submission" date="2021-01" db="EMBL/GenBank/DDBJ databases">
        <authorList>
            <person name="Corre E."/>
            <person name="Pelletier E."/>
            <person name="Niang G."/>
            <person name="Scheremetjew M."/>
            <person name="Finn R."/>
            <person name="Kale V."/>
            <person name="Holt S."/>
            <person name="Cochrane G."/>
            <person name="Meng A."/>
            <person name="Brown T."/>
            <person name="Cohen L."/>
        </authorList>
    </citation>
    <scope>NUCLEOTIDE SEQUENCE</scope>
    <source>
        <strain evidence="2">CCMP147</strain>
    </source>
</reference>
<evidence type="ECO:0008006" key="3">
    <source>
        <dbReference type="Google" id="ProtNLM"/>
    </source>
</evidence>
<organism evidence="2">
    <name type="scientific">Pseudictyota dubia</name>
    <dbReference type="NCBI Taxonomy" id="2749911"/>
    <lineage>
        <taxon>Eukaryota</taxon>
        <taxon>Sar</taxon>
        <taxon>Stramenopiles</taxon>
        <taxon>Ochrophyta</taxon>
        <taxon>Bacillariophyta</taxon>
        <taxon>Mediophyceae</taxon>
        <taxon>Biddulphiophycidae</taxon>
        <taxon>Eupodiscales</taxon>
        <taxon>Odontellaceae</taxon>
        <taxon>Pseudictyota</taxon>
    </lineage>
</organism>
<keyword evidence="1" id="KW-0472">Membrane</keyword>
<evidence type="ECO:0000313" key="2">
    <source>
        <dbReference type="EMBL" id="CAD8318363.1"/>
    </source>
</evidence>
<keyword evidence="1" id="KW-1133">Transmembrane helix</keyword>
<sequence length="384" mass="43848">MTLDSIFRLHVFISGCLVYVLLVVGQFHQLFKEDFDTIDQPNAENLVAKSAKSTSLQRETLMSVNLKELKGKKSAFERCKDYDATADFTQMRQMKLRETLLLHMGKAGGGTVKNRAKVQWGLIVRQEHPYPLMSRLMEGNPSKKKAIWISVRDPVDRFISAFYWRKLVMCNPKNDMRERGPASKDPSKYCTEADDREKQIIFSRYGGDAGSLAAALCSLDPLVSSLAAEDMKHISHIQSGISDWLGQDLEKYSDILFPIVLEAPFSLDSQIDDAVRWTYSVTHFEAEDVFSKRQEALIAMECQHFLSTQVERNSTEINAASITLYDDSRHSSASIKKSLSQTDEACMVKFFSSEYNLLRHMRNRFCKTDTCYDAIQAILERRKK</sequence>
<proteinExistence type="predicted"/>